<dbReference type="GO" id="GO:0016787">
    <property type="term" value="F:hydrolase activity"/>
    <property type="evidence" value="ECO:0007669"/>
    <property type="project" value="UniProtKB-KW"/>
</dbReference>
<evidence type="ECO:0000259" key="3">
    <source>
        <dbReference type="SMART" id="SM00939"/>
    </source>
</evidence>
<evidence type="ECO:0000313" key="4">
    <source>
        <dbReference type="EMBL" id="QSP94746.1"/>
    </source>
</evidence>
<dbReference type="PANTHER" id="PTHR43056:SF10">
    <property type="entry name" value="COCE_NOND FAMILY, PUTATIVE (AFU_ORTHOLOGUE AFUA_7G00600)-RELATED"/>
    <property type="match status" value="1"/>
</dbReference>
<dbReference type="RefSeq" id="WP_206643965.1">
    <property type="nucleotide sequence ID" value="NZ_CP071247.1"/>
</dbReference>
<dbReference type="Pfam" id="PF02129">
    <property type="entry name" value="Peptidase_S15"/>
    <property type="match status" value="1"/>
</dbReference>
<organism evidence="4 5">
    <name type="scientific">Marinobacter salinisoli</name>
    <dbReference type="NCBI Taxonomy" id="2769486"/>
    <lineage>
        <taxon>Bacteria</taxon>
        <taxon>Pseudomonadati</taxon>
        <taxon>Pseudomonadota</taxon>
        <taxon>Gammaproteobacteria</taxon>
        <taxon>Pseudomonadales</taxon>
        <taxon>Marinobacteraceae</taxon>
        <taxon>Marinobacter</taxon>
    </lineage>
</organism>
<dbReference type="InterPro" id="IPR050585">
    <property type="entry name" value="Xaa-Pro_dipeptidyl-ppase/CocE"/>
</dbReference>
<dbReference type="InterPro" id="IPR013736">
    <property type="entry name" value="Xaa-Pro_dipept_C"/>
</dbReference>
<dbReference type="PANTHER" id="PTHR43056">
    <property type="entry name" value="PEPTIDASE S9 PROLYL OLIGOPEPTIDASE"/>
    <property type="match status" value="1"/>
</dbReference>
<name>A0ABX7MQY8_9GAMM</name>
<protein>
    <submittedName>
        <fullName evidence="4">CocE/NonD family hydrolase</fullName>
    </submittedName>
</protein>
<dbReference type="EMBL" id="CP071247">
    <property type="protein sequence ID" value="QSP94746.1"/>
    <property type="molecule type" value="Genomic_DNA"/>
</dbReference>
<dbReference type="InterPro" id="IPR008979">
    <property type="entry name" value="Galactose-bd-like_sf"/>
</dbReference>
<dbReference type="Gene3D" id="3.40.50.1820">
    <property type="entry name" value="alpha/beta hydrolase"/>
    <property type="match status" value="1"/>
</dbReference>
<keyword evidence="2" id="KW-0732">Signal</keyword>
<dbReference type="SUPFAM" id="SSF53474">
    <property type="entry name" value="alpha/beta-Hydrolases"/>
    <property type="match status" value="1"/>
</dbReference>
<keyword evidence="1 4" id="KW-0378">Hydrolase</keyword>
<feature type="domain" description="Xaa-Pro dipeptidyl-peptidase C-terminal" evidence="3">
    <location>
        <begin position="338"/>
        <end position="571"/>
    </location>
</feature>
<evidence type="ECO:0000256" key="1">
    <source>
        <dbReference type="ARBA" id="ARBA00022801"/>
    </source>
</evidence>
<dbReference type="SMART" id="SM00939">
    <property type="entry name" value="PepX_C"/>
    <property type="match status" value="1"/>
</dbReference>
<evidence type="ECO:0000313" key="5">
    <source>
        <dbReference type="Proteomes" id="UP000663555"/>
    </source>
</evidence>
<feature type="signal peptide" evidence="2">
    <location>
        <begin position="1"/>
        <end position="27"/>
    </location>
</feature>
<reference evidence="4 5" key="1">
    <citation type="submission" date="2021-03" db="EMBL/GenBank/DDBJ databases">
        <title>Genome sequencing of Marinobacter sp. LPB0319.</title>
        <authorList>
            <person name="Kim J."/>
        </authorList>
    </citation>
    <scope>NUCLEOTIDE SEQUENCE [LARGE SCALE GENOMIC DNA]</scope>
    <source>
        <strain evidence="4 5">LPB0319</strain>
    </source>
</reference>
<accession>A0ABX7MQY8</accession>
<dbReference type="SUPFAM" id="SSF49785">
    <property type="entry name" value="Galactose-binding domain-like"/>
    <property type="match status" value="1"/>
</dbReference>
<evidence type="ECO:0000256" key="2">
    <source>
        <dbReference type="SAM" id="SignalP"/>
    </source>
</evidence>
<gene>
    <name evidence="4" type="ORF">LPB19_16495</name>
</gene>
<dbReference type="Pfam" id="PF08530">
    <property type="entry name" value="PepX_C"/>
    <property type="match status" value="1"/>
</dbReference>
<dbReference type="Gene3D" id="1.10.3020.20">
    <property type="match status" value="1"/>
</dbReference>
<dbReference type="InterPro" id="IPR000383">
    <property type="entry name" value="Xaa-Pro-like_dom"/>
</dbReference>
<dbReference type="Proteomes" id="UP000663555">
    <property type="component" value="Chromosome"/>
</dbReference>
<sequence length="577" mass="65426">MQKNIFITNFKFLAIFLILLCSACASTSPEAESANYAEPGDNPVQIQTVDTLVDKVIIERDIPIYTRDGVRLSARIYRPNKIGQFPVIMSFTAYGKDLGPTKYPKVLEHNAKPDFDLGPINVSPWTTWEAPDPAFWVPEDYVVIYVDSRGYFGSQGKAAILSERDGNDFYDAIEWAGTQTWSNGHVGLNGVSYLAISQWVAASARPPHLKAIIPWEGQTDAYREVLYHGGIPETAFTDFWINKVNTGAKSRVGPPGFLFSFLHQRPWLFKRVVDPINIELSKIDVPALIAATWSDQGLHSRGSFQGYKSISSDEKWLFTHGRPKWSTYYSEEALEFQKKFFDHFLKGEPTGITDLKPVRLEVRETLTKYKVRYEDDWPIPRTEYRALFLDQEKQSLTHDRPRQETTANYDAKSGTVTYQIQFDEDTELSGNMKLKLWVSTSRGSDMDLFIGVNKLDINGDKVDFYGKTGFNKGVVALGWLRVSERKLDEQTSEPWLPVLTHRDTDKISPDQIVPVNIEILPSSTLFRKGESLELTIQGHDIFDHPMLAHDRTVNKGIHSVHTGGVYDSHLLIPVIPN</sequence>
<dbReference type="NCBIfam" id="TIGR00976">
    <property type="entry name" value="CocE_NonD"/>
    <property type="match status" value="2"/>
</dbReference>
<feature type="chain" id="PRO_5046091303" evidence="2">
    <location>
        <begin position="28"/>
        <end position="577"/>
    </location>
</feature>
<dbReference type="InterPro" id="IPR005674">
    <property type="entry name" value="CocE/Ser_esterase"/>
</dbReference>
<dbReference type="Gene3D" id="2.60.120.260">
    <property type="entry name" value="Galactose-binding domain-like"/>
    <property type="match status" value="1"/>
</dbReference>
<keyword evidence="5" id="KW-1185">Reference proteome</keyword>
<proteinExistence type="predicted"/>
<dbReference type="InterPro" id="IPR029058">
    <property type="entry name" value="AB_hydrolase_fold"/>
</dbReference>